<protein>
    <recommendedName>
        <fullName evidence="8">Apolipoprotein N-acyltransferase</fullName>
        <shortName evidence="8">ALP N-acyltransferase</shortName>
        <ecNumber evidence="8">2.3.1.269</ecNumber>
    </recommendedName>
</protein>
<sequence>MTRPLWLALALAVVSGPITDAAHPDQGIWPLVFVGVACVLVALRGRTFWSGALVGFVAGLSFYLVHISWASLYLGPVPWVALSTLESLFVAVGAGTIAVVYRYAGRAWPTALGRLGLVPVVVAGLWTAREAISAVWPYGGFSWGRIAFSQSESPFAPLVAWVGVSGLSFLLVWLVALAIELALWVPLPFGTFSGDARGEERYRAPLGGSARTLVAVGAVALVLVVPAWPTITEGSMRVAAVQGNSKAGYFDVRDPGDILTDNISATLPVVDDDLDVVVWPENGSDLDPLEVPQAAKALDYVSDAANAPLVVGTVTQRGDEIFNTSMLWRAGEGMLDFYDKKHPVPFGEYVPDRAFWEPFAPELIGLIQRDYTPGTTDPVFDIDGVIAGISICFDIVDDQLIHDMIDNGADVIFAQTNNADFGRTDENEQQLAITRLRAIETSRSVVNVSTVAATALLGPDGSTIGELPSFEAGALVGEVPLSTVVTPAMSLGRGIEWLVSGLGLAGLVLALTVRPRRPGQRKGPRLSPRP</sequence>
<feature type="transmembrane region" description="Helical" evidence="8">
    <location>
        <begin position="52"/>
        <end position="73"/>
    </location>
</feature>
<dbReference type="GO" id="GO:0016410">
    <property type="term" value="F:N-acyltransferase activity"/>
    <property type="evidence" value="ECO:0007669"/>
    <property type="project" value="UniProtKB-UniRule"/>
</dbReference>
<keyword evidence="7 8" id="KW-0012">Acyltransferase</keyword>
<comment type="pathway">
    <text evidence="8">Protein modification; lipoprotein biosynthesis (N-acyl transfer).</text>
</comment>
<keyword evidence="5 8" id="KW-1133">Transmembrane helix</keyword>
<evidence type="ECO:0000259" key="9">
    <source>
        <dbReference type="PROSITE" id="PS50263"/>
    </source>
</evidence>
<keyword evidence="3 8" id="KW-0808">Transferase</keyword>
<dbReference type="PANTHER" id="PTHR38686:SF1">
    <property type="entry name" value="APOLIPOPROTEIN N-ACYLTRANSFERASE"/>
    <property type="match status" value="1"/>
</dbReference>
<evidence type="ECO:0000313" key="10">
    <source>
        <dbReference type="EMBL" id="PJJ63254.1"/>
    </source>
</evidence>
<feature type="transmembrane region" description="Helical" evidence="8">
    <location>
        <begin position="79"/>
        <end position="103"/>
    </location>
</feature>
<feature type="transmembrane region" description="Helical" evidence="8">
    <location>
        <begin position="158"/>
        <end position="187"/>
    </location>
</feature>
<evidence type="ECO:0000256" key="5">
    <source>
        <dbReference type="ARBA" id="ARBA00022989"/>
    </source>
</evidence>
<dbReference type="UniPathway" id="UPA00666"/>
<evidence type="ECO:0000256" key="3">
    <source>
        <dbReference type="ARBA" id="ARBA00022679"/>
    </source>
</evidence>
<dbReference type="Proteomes" id="UP000230161">
    <property type="component" value="Unassembled WGS sequence"/>
</dbReference>
<feature type="transmembrane region" description="Helical" evidence="8">
    <location>
        <begin position="208"/>
        <end position="228"/>
    </location>
</feature>
<dbReference type="InterPro" id="IPR003010">
    <property type="entry name" value="C-N_Hydrolase"/>
</dbReference>
<accession>A0A2M9BYU2</accession>
<keyword evidence="2 8" id="KW-1003">Cell membrane</keyword>
<evidence type="ECO:0000256" key="7">
    <source>
        <dbReference type="ARBA" id="ARBA00023315"/>
    </source>
</evidence>
<evidence type="ECO:0000256" key="2">
    <source>
        <dbReference type="ARBA" id="ARBA00022475"/>
    </source>
</evidence>
<comment type="caution">
    <text evidence="10">The sequence shown here is derived from an EMBL/GenBank/DDBJ whole genome shotgun (WGS) entry which is preliminary data.</text>
</comment>
<keyword evidence="6 8" id="KW-0472">Membrane</keyword>
<dbReference type="AlphaFoldDB" id="A0A2M9BYU2"/>
<dbReference type="HAMAP" id="MF_01148">
    <property type="entry name" value="Lnt"/>
    <property type="match status" value="1"/>
</dbReference>
<keyword evidence="4 8" id="KW-0812">Transmembrane</keyword>
<dbReference type="NCBIfam" id="TIGR00546">
    <property type="entry name" value="lnt"/>
    <property type="match status" value="1"/>
</dbReference>
<organism evidence="10 11">
    <name type="scientific">Compostimonas suwonensis</name>
    <dbReference type="NCBI Taxonomy" id="1048394"/>
    <lineage>
        <taxon>Bacteria</taxon>
        <taxon>Bacillati</taxon>
        <taxon>Actinomycetota</taxon>
        <taxon>Actinomycetes</taxon>
        <taxon>Micrococcales</taxon>
        <taxon>Microbacteriaceae</taxon>
        <taxon>Compostimonas</taxon>
    </lineage>
</organism>
<evidence type="ECO:0000256" key="8">
    <source>
        <dbReference type="HAMAP-Rule" id="MF_01148"/>
    </source>
</evidence>
<dbReference type="PANTHER" id="PTHR38686">
    <property type="entry name" value="APOLIPOPROTEIN N-ACYLTRANSFERASE"/>
    <property type="match status" value="1"/>
</dbReference>
<dbReference type="Gene3D" id="3.60.110.10">
    <property type="entry name" value="Carbon-nitrogen hydrolase"/>
    <property type="match status" value="1"/>
</dbReference>
<dbReference type="CDD" id="cd07571">
    <property type="entry name" value="ALP_N-acyl_transferase"/>
    <property type="match status" value="1"/>
</dbReference>
<feature type="domain" description="CN hydrolase" evidence="9">
    <location>
        <begin position="236"/>
        <end position="481"/>
    </location>
</feature>
<evidence type="ECO:0000256" key="4">
    <source>
        <dbReference type="ARBA" id="ARBA00022692"/>
    </source>
</evidence>
<dbReference type="InterPro" id="IPR004563">
    <property type="entry name" value="Apolipo_AcylTrfase"/>
</dbReference>
<feature type="transmembrane region" description="Helical" evidence="8">
    <location>
        <begin position="115"/>
        <end position="138"/>
    </location>
</feature>
<dbReference type="EMBL" id="PGFB01000002">
    <property type="protein sequence ID" value="PJJ63254.1"/>
    <property type="molecule type" value="Genomic_DNA"/>
</dbReference>
<dbReference type="SUPFAM" id="SSF56317">
    <property type="entry name" value="Carbon-nitrogen hydrolase"/>
    <property type="match status" value="1"/>
</dbReference>
<keyword evidence="10" id="KW-0449">Lipoprotein</keyword>
<dbReference type="InterPro" id="IPR045378">
    <property type="entry name" value="LNT_N"/>
</dbReference>
<evidence type="ECO:0000313" key="11">
    <source>
        <dbReference type="Proteomes" id="UP000230161"/>
    </source>
</evidence>
<evidence type="ECO:0000256" key="1">
    <source>
        <dbReference type="ARBA" id="ARBA00004651"/>
    </source>
</evidence>
<dbReference type="PROSITE" id="PS50263">
    <property type="entry name" value="CN_HYDROLASE"/>
    <property type="match status" value="1"/>
</dbReference>
<gene>
    <name evidence="8" type="primary">lnt</name>
    <name evidence="10" type="ORF">CLV54_0912</name>
</gene>
<name>A0A2M9BYU2_9MICO</name>
<proteinExistence type="inferred from homology"/>
<dbReference type="InterPro" id="IPR036526">
    <property type="entry name" value="C-N_Hydrolase_sf"/>
</dbReference>
<comment type="similarity">
    <text evidence="8">Belongs to the CN hydrolase family. Apolipoprotein N-acyltransferase subfamily.</text>
</comment>
<dbReference type="Pfam" id="PF20154">
    <property type="entry name" value="LNT_N"/>
    <property type="match status" value="1"/>
</dbReference>
<comment type="function">
    <text evidence="8">Catalyzes the phospholipid dependent N-acylation of the N-terminal cysteine of apolipoprotein, the last step in lipoprotein maturation.</text>
</comment>
<reference evidence="10 11" key="1">
    <citation type="submission" date="2017-11" db="EMBL/GenBank/DDBJ databases">
        <title>Genomic Encyclopedia of Archaeal and Bacterial Type Strains, Phase II (KMG-II): From Individual Species to Whole Genera.</title>
        <authorList>
            <person name="Goeker M."/>
        </authorList>
    </citation>
    <scope>NUCLEOTIDE SEQUENCE [LARGE SCALE GENOMIC DNA]</scope>
    <source>
        <strain evidence="10 11">DSM 25625</strain>
    </source>
</reference>
<comment type="catalytic activity">
    <reaction evidence="8">
        <text>N-terminal S-1,2-diacyl-sn-glyceryl-L-cysteinyl-[lipoprotein] + a glycerophospholipid = N-acyl-S-1,2-diacyl-sn-glyceryl-L-cysteinyl-[lipoprotein] + a 2-acyl-sn-glycero-3-phospholipid + H(+)</text>
        <dbReference type="Rhea" id="RHEA:48228"/>
        <dbReference type="Rhea" id="RHEA-COMP:14681"/>
        <dbReference type="Rhea" id="RHEA-COMP:14684"/>
        <dbReference type="ChEBI" id="CHEBI:15378"/>
        <dbReference type="ChEBI" id="CHEBI:136912"/>
        <dbReference type="ChEBI" id="CHEBI:140656"/>
        <dbReference type="ChEBI" id="CHEBI:140657"/>
        <dbReference type="ChEBI" id="CHEBI:140660"/>
        <dbReference type="EC" id="2.3.1.269"/>
    </reaction>
</comment>
<comment type="subcellular location">
    <subcellularLocation>
        <location evidence="1 8">Cell membrane</location>
        <topology evidence="1 8">Multi-pass membrane protein</topology>
    </subcellularLocation>
</comment>
<feature type="transmembrane region" description="Helical" evidence="8">
    <location>
        <begin position="27"/>
        <end position="45"/>
    </location>
</feature>
<evidence type="ECO:0000256" key="6">
    <source>
        <dbReference type="ARBA" id="ARBA00023136"/>
    </source>
</evidence>
<dbReference type="GO" id="GO:0042158">
    <property type="term" value="P:lipoprotein biosynthetic process"/>
    <property type="evidence" value="ECO:0007669"/>
    <property type="project" value="UniProtKB-UniRule"/>
</dbReference>
<keyword evidence="11" id="KW-1185">Reference proteome</keyword>
<dbReference type="Pfam" id="PF00795">
    <property type="entry name" value="CN_hydrolase"/>
    <property type="match status" value="1"/>
</dbReference>
<dbReference type="GO" id="GO:0005886">
    <property type="term" value="C:plasma membrane"/>
    <property type="evidence" value="ECO:0007669"/>
    <property type="project" value="UniProtKB-SubCell"/>
</dbReference>
<dbReference type="EC" id="2.3.1.269" evidence="8"/>